<organism evidence="1 2">
    <name type="scientific">Candidatus Berkelbacteria bacterium Licking1014_96</name>
    <dbReference type="NCBI Taxonomy" id="2017149"/>
    <lineage>
        <taxon>Bacteria</taxon>
        <taxon>Candidatus Berkelbacteria</taxon>
    </lineage>
</organism>
<dbReference type="EMBL" id="VMGH01000015">
    <property type="protein sequence ID" value="TSC92125.1"/>
    <property type="molecule type" value="Genomic_DNA"/>
</dbReference>
<name>A0A554LH21_9BACT</name>
<dbReference type="AlphaFoldDB" id="A0A554LH21"/>
<reference evidence="1 2" key="1">
    <citation type="submission" date="2017-07" db="EMBL/GenBank/DDBJ databases">
        <title>Mechanisms for carbon and nitrogen cycling indicate functional differentiation within the Candidate Phyla Radiation.</title>
        <authorList>
            <person name="Danczak R.E."/>
            <person name="Johnston M.D."/>
            <person name="Kenah C."/>
            <person name="Slattery M."/>
            <person name="Wrighton K.C."/>
            <person name="Wilkins M.J."/>
        </authorList>
    </citation>
    <scope>NUCLEOTIDE SEQUENCE [LARGE SCALE GENOMIC DNA]</scope>
    <source>
        <strain evidence="1">Licking1014_96</strain>
    </source>
</reference>
<sequence>MTWEQLERLISTPEMLALVKELGRLSRGDQALHLTEESRETGSHSSGEKVKETIILDLVSVGSNCSFRLLRQFKPGQKYPADLGLDAPRRFFGADKATDLLVATLEREAGGYQAVATRCQRAIGAITLSPQ</sequence>
<protein>
    <submittedName>
        <fullName evidence="1">Uncharacterized protein</fullName>
    </submittedName>
</protein>
<comment type="caution">
    <text evidence="1">The sequence shown here is derived from an EMBL/GenBank/DDBJ whole genome shotgun (WGS) entry which is preliminary data.</text>
</comment>
<evidence type="ECO:0000313" key="2">
    <source>
        <dbReference type="Proteomes" id="UP000318296"/>
    </source>
</evidence>
<proteinExistence type="predicted"/>
<accession>A0A554LH21</accession>
<dbReference type="Proteomes" id="UP000318296">
    <property type="component" value="Unassembled WGS sequence"/>
</dbReference>
<evidence type="ECO:0000313" key="1">
    <source>
        <dbReference type="EMBL" id="TSC92125.1"/>
    </source>
</evidence>
<gene>
    <name evidence="1" type="ORF">CEN92_117</name>
</gene>